<dbReference type="Proteomes" id="UP000257706">
    <property type="component" value="Unassembled WGS sequence"/>
</dbReference>
<evidence type="ECO:0000313" key="2">
    <source>
        <dbReference type="Proteomes" id="UP000257706"/>
    </source>
</evidence>
<protein>
    <submittedName>
        <fullName evidence="1">Large conductance mechanosensitive channel protein MscL</fullName>
    </submittedName>
</protein>
<evidence type="ECO:0000313" key="1">
    <source>
        <dbReference type="EMBL" id="HAE50627.1"/>
    </source>
</evidence>
<feature type="non-terminal residue" evidence="1">
    <location>
        <position position="1"/>
    </location>
</feature>
<dbReference type="InterPro" id="IPR036019">
    <property type="entry name" value="MscL_channel"/>
</dbReference>
<dbReference type="AlphaFoldDB" id="A0A3B9ITF0"/>
<gene>
    <name evidence="1" type="ORF">DCK97_24750</name>
</gene>
<accession>A0A3B9ITF0</accession>
<comment type="caution">
    <text evidence="1">The sequence shown here is derived from an EMBL/GenBank/DDBJ whole genome shotgun (WGS) entry which is preliminary data.</text>
</comment>
<reference evidence="1 2" key="1">
    <citation type="journal article" date="2018" name="Nat. Biotechnol.">
        <title>A standardized bacterial taxonomy based on genome phylogeny substantially revises the tree of life.</title>
        <authorList>
            <person name="Parks D.H."/>
            <person name="Chuvochina M."/>
            <person name="Waite D.W."/>
            <person name="Rinke C."/>
            <person name="Skarshewski A."/>
            <person name="Chaumeil P.A."/>
            <person name="Hugenholtz P."/>
        </authorList>
    </citation>
    <scope>NUCLEOTIDE SEQUENCE [LARGE SCALE GENOMIC DNA]</scope>
    <source>
        <strain evidence="1">UBA8739</strain>
    </source>
</reference>
<dbReference type="Gene3D" id="1.10.1200.120">
    <property type="entry name" value="Large-conductance mechanosensitive channel, MscL, domain 1"/>
    <property type="match status" value="1"/>
</dbReference>
<dbReference type="EMBL" id="DMAI01000401">
    <property type="protein sequence ID" value="HAE50627.1"/>
    <property type="molecule type" value="Genomic_DNA"/>
</dbReference>
<sequence length="56" mass="6264">IVAWVLFLLVRQMNRLKRKEEAAPTVPAAPPPPAPELLVLQEIRDLLASERGQPKP</sequence>
<proteinExistence type="predicted"/>
<organism evidence="1 2">
    <name type="scientific">Tistrella mobilis</name>
    <dbReference type="NCBI Taxonomy" id="171437"/>
    <lineage>
        <taxon>Bacteria</taxon>
        <taxon>Pseudomonadati</taxon>
        <taxon>Pseudomonadota</taxon>
        <taxon>Alphaproteobacteria</taxon>
        <taxon>Geminicoccales</taxon>
        <taxon>Geminicoccaceae</taxon>
        <taxon>Tistrella</taxon>
    </lineage>
</organism>
<name>A0A3B9ITF0_9PROT</name>